<proteinExistence type="predicted"/>
<gene>
    <name evidence="1" type="ORF">IQ05_01292</name>
</gene>
<dbReference type="EMBL" id="VLKO01000004">
    <property type="protein sequence ID" value="TWI00635.1"/>
    <property type="molecule type" value="Genomic_DNA"/>
</dbReference>
<evidence type="ECO:0000313" key="2">
    <source>
        <dbReference type="Proteomes" id="UP000317519"/>
    </source>
</evidence>
<sequence>MRKSTLNLVSVLKNNLLEFPKITRSLQTKDPLFIEKLTAWIAKNEEILSTYTISEVAELSGLQSKLLIPRFSDNKSISLKKAQLKAASEILNDLQSLILTVLKPFELKVEECRELVKQILLIISQAKVVKYDPDLPFENFVDAIWKFTTSNEQLQAGAIKLKTMLIMSDIQMLIAEEINLEDYC</sequence>
<name>A0ABY3FL61_9FLAO</name>
<evidence type="ECO:0000313" key="1">
    <source>
        <dbReference type="EMBL" id="TWI00635.1"/>
    </source>
</evidence>
<dbReference type="RefSeq" id="WP_144891048.1">
    <property type="nucleotide sequence ID" value="NZ_VLKO01000004.1"/>
</dbReference>
<reference evidence="1 2" key="1">
    <citation type="journal article" date="2015" name="Stand. Genomic Sci.">
        <title>Genomic Encyclopedia of Bacterial and Archaeal Type Strains, Phase III: the genomes of soil and plant-associated and newly described type strains.</title>
        <authorList>
            <person name="Whitman W.B."/>
            <person name="Woyke T."/>
            <person name="Klenk H.P."/>
            <person name="Zhou Y."/>
            <person name="Lilburn T.G."/>
            <person name="Beck B.J."/>
            <person name="De Vos P."/>
            <person name="Vandamme P."/>
            <person name="Eisen J.A."/>
            <person name="Garrity G."/>
            <person name="Hugenholtz P."/>
            <person name="Kyrpides N.C."/>
        </authorList>
    </citation>
    <scope>NUCLEOTIDE SEQUENCE [LARGE SCALE GENOMIC DNA]</scope>
    <source>
        <strain evidence="1 2">CGMCC 1.6847</strain>
    </source>
</reference>
<comment type="caution">
    <text evidence="1">The sequence shown here is derived from an EMBL/GenBank/DDBJ whole genome shotgun (WGS) entry which is preliminary data.</text>
</comment>
<protein>
    <recommendedName>
        <fullName evidence="3">TetR family transcriptional regulator</fullName>
    </recommendedName>
</protein>
<evidence type="ECO:0008006" key="3">
    <source>
        <dbReference type="Google" id="ProtNLM"/>
    </source>
</evidence>
<dbReference type="Proteomes" id="UP000317519">
    <property type="component" value="Unassembled WGS sequence"/>
</dbReference>
<organism evidence="1 2">
    <name type="scientific">Flavobacterium tiangeerense</name>
    <dbReference type="NCBI Taxonomy" id="459471"/>
    <lineage>
        <taxon>Bacteria</taxon>
        <taxon>Pseudomonadati</taxon>
        <taxon>Bacteroidota</taxon>
        <taxon>Flavobacteriia</taxon>
        <taxon>Flavobacteriales</taxon>
        <taxon>Flavobacteriaceae</taxon>
        <taxon>Flavobacterium</taxon>
    </lineage>
</organism>
<keyword evidence="2" id="KW-1185">Reference proteome</keyword>
<accession>A0ABY3FL61</accession>